<proteinExistence type="predicted"/>
<gene>
    <name evidence="2" type="ORF">CEURO_LOCUS19697</name>
</gene>
<sequence length="241" mass="27164">MQNILLVSIALVDCVQLLSPDGKDPRLVESLMTICEVFGACIPNVSSTMLAGGKVTAHSENSDHPPIEYGAGYMLPKSCQLTREQLLLKEEHSQRQKKGAAKAMQNLYDVKRWDALQVNMREHLRTGKKLLTDKKEVILFQKLKWPRDDELKVLMLQVYLERVAAGDSEATLSRSSANEFLSLGFIPERTVIQSFECLKATEETETSLDLSSAAETFMRWKDEVQKLLVQKSVRYWEGSGA</sequence>
<name>A0A9P0ZW14_CUSEU</name>
<evidence type="ECO:0000256" key="1">
    <source>
        <dbReference type="SAM" id="SignalP"/>
    </source>
</evidence>
<dbReference type="OrthoDB" id="10547374at2759"/>
<feature type="signal peptide" evidence="1">
    <location>
        <begin position="1"/>
        <end position="17"/>
    </location>
</feature>
<comment type="caution">
    <text evidence="2">The sequence shown here is derived from an EMBL/GenBank/DDBJ whole genome shotgun (WGS) entry which is preliminary data.</text>
</comment>
<organism evidence="2 3">
    <name type="scientific">Cuscuta europaea</name>
    <name type="common">European dodder</name>
    <dbReference type="NCBI Taxonomy" id="41803"/>
    <lineage>
        <taxon>Eukaryota</taxon>
        <taxon>Viridiplantae</taxon>
        <taxon>Streptophyta</taxon>
        <taxon>Embryophyta</taxon>
        <taxon>Tracheophyta</taxon>
        <taxon>Spermatophyta</taxon>
        <taxon>Magnoliopsida</taxon>
        <taxon>eudicotyledons</taxon>
        <taxon>Gunneridae</taxon>
        <taxon>Pentapetalae</taxon>
        <taxon>asterids</taxon>
        <taxon>lamiids</taxon>
        <taxon>Solanales</taxon>
        <taxon>Convolvulaceae</taxon>
        <taxon>Cuscuteae</taxon>
        <taxon>Cuscuta</taxon>
        <taxon>Cuscuta subgen. Cuscuta</taxon>
    </lineage>
</organism>
<reference evidence="2" key="1">
    <citation type="submission" date="2022-07" db="EMBL/GenBank/DDBJ databases">
        <authorList>
            <person name="Macas J."/>
            <person name="Novak P."/>
            <person name="Neumann P."/>
        </authorList>
    </citation>
    <scope>NUCLEOTIDE SEQUENCE</scope>
</reference>
<dbReference type="InterPro" id="IPR039638">
    <property type="entry name" value="MED33A/B"/>
</dbReference>
<dbReference type="AlphaFoldDB" id="A0A9P0ZW14"/>
<dbReference type="Proteomes" id="UP001152484">
    <property type="component" value="Unassembled WGS sequence"/>
</dbReference>
<dbReference type="PANTHER" id="PTHR33739:SF5">
    <property type="entry name" value="MEDIATOR OF RNA POLYMERASE II TRANSCRIPTION SUBUNIT 33A"/>
    <property type="match status" value="1"/>
</dbReference>
<dbReference type="PANTHER" id="PTHR33739">
    <property type="entry name" value="OS07G0681500 PROTEIN"/>
    <property type="match status" value="1"/>
</dbReference>
<keyword evidence="3" id="KW-1185">Reference proteome</keyword>
<feature type="chain" id="PRO_5040168600" evidence="1">
    <location>
        <begin position="18"/>
        <end position="241"/>
    </location>
</feature>
<keyword evidence="1" id="KW-0732">Signal</keyword>
<dbReference type="GO" id="GO:0016592">
    <property type="term" value="C:mediator complex"/>
    <property type="evidence" value="ECO:0007669"/>
    <property type="project" value="InterPro"/>
</dbReference>
<evidence type="ECO:0000313" key="3">
    <source>
        <dbReference type="Proteomes" id="UP001152484"/>
    </source>
</evidence>
<protein>
    <submittedName>
        <fullName evidence="2">Uncharacterized protein</fullName>
    </submittedName>
</protein>
<evidence type="ECO:0000313" key="2">
    <source>
        <dbReference type="EMBL" id="CAH9112685.1"/>
    </source>
</evidence>
<dbReference type="EMBL" id="CAMAPE010000060">
    <property type="protein sequence ID" value="CAH9112685.1"/>
    <property type="molecule type" value="Genomic_DNA"/>
</dbReference>
<dbReference type="GO" id="GO:2000762">
    <property type="term" value="P:regulation of phenylpropanoid metabolic process"/>
    <property type="evidence" value="ECO:0007669"/>
    <property type="project" value="InterPro"/>
</dbReference>
<accession>A0A9P0ZW14</accession>